<gene>
    <name evidence="1" type="ORF">AN2V17_29620</name>
</gene>
<name>A0ACB5UM69_9FIRM</name>
<organism evidence="1 2">
    <name type="scientific">Vallitalea maricola</name>
    <dbReference type="NCBI Taxonomy" id="3074433"/>
    <lineage>
        <taxon>Bacteria</taxon>
        <taxon>Bacillati</taxon>
        <taxon>Bacillota</taxon>
        <taxon>Clostridia</taxon>
        <taxon>Lachnospirales</taxon>
        <taxon>Vallitaleaceae</taxon>
        <taxon>Vallitalea</taxon>
    </lineage>
</organism>
<evidence type="ECO:0000313" key="2">
    <source>
        <dbReference type="Proteomes" id="UP001374599"/>
    </source>
</evidence>
<protein>
    <submittedName>
        <fullName evidence="1">Aminotransferase class I/II-fold pyridoxal phosphate-dependent enzyme</fullName>
    </submittedName>
</protein>
<evidence type="ECO:0000313" key="1">
    <source>
        <dbReference type="EMBL" id="GMQ63727.1"/>
    </source>
</evidence>
<comment type="caution">
    <text evidence="1">The sequence shown here is derived from an EMBL/GenBank/DDBJ whole genome shotgun (WGS) entry which is preliminary data.</text>
</comment>
<keyword evidence="2" id="KW-1185">Reference proteome</keyword>
<keyword evidence="1" id="KW-0032">Aminotransferase</keyword>
<keyword evidence="1" id="KW-0808">Transferase</keyword>
<reference evidence="1" key="1">
    <citation type="submission" date="2023-09" db="EMBL/GenBank/DDBJ databases">
        <title>Vallitalea sediminicola and Vallitalea maricola sp. nov., anaerobic bacteria isolated from marine sediment.</title>
        <authorList>
            <person name="Hirano S."/>
            <person name="Maeda A."/>
            <person name="Terahara T."/>
            <person name="Mori K."/>
            <person name="Hamada M."/>
            <person name="Matsumoto R."/>
            <person name="Kobayashi T."/>
        </authorList>
    </citation>
    <scope>NUCLEOTIDE SEQUENCE</scope>
    <source>
        <strain evidence="1">AN17-2</strain>
    </source>
</reference>
<accession>A0ACB5UM69</accession>
<sequence>MSEILAKSYKNTRYKLDGNGKYSIRQLQIPMENVDEDKQIDFYGNGAIINDFEDKIAEMLGKDKAVFFPSGTMAQQIALRMWCDMKQIYRVAYHPLSHLEIYEQDGLKKLHNIETVLLGEQDRLFTIDDLKKRGTDISTLLIELPQRGIGGQLPNWDELNEILDYCKKNNIRTHLDGARLWEITPYYQKELKEICAGFDSVYVSFYKGIGSVAGAILVGPKEFIDESKIWKRRYGGDLISLYPYVISADYWFDRRINKMETYYNKAKELSKYFNSIDGIYTIPKIPVSNMFHVHFSKDVDNINKILAEIMNKISVGITPYLMETKNTWMFEICIGDSYEEIPKDILEKCFQELDTNINHR</sequence>
<dbReference type="EMBL" id="BTPU01000051">
    <property type="protein sequence ID" value="GMQ63727.1"/>
    <property type="molecule type" value="Genomic_DNA"/>
</dbReference>
<proteinExistence type="predicted"/>
<dbReference type="Proteomes" id="UP001374599">
    <property type="component" value="Unassembled WGS sequence"/>
</dbReference>